<reference evidence="4 5" key="1">
    <citation type="journal article" date="2015" name="Stand. Genomic Sci.">
        <title>Genomic Encyclopedia of Bacterial and Archaeal Type Strains, Phase III: the genomes of soil and plant-associated and newly described type strains.</title>
        <authorList>
            <person name="Whitman W.B."/>
            <person name="Woyke T."/>
            <person name="Klenk H.P."/>
            <person name="Zhou Y."/>
            <person name="Lilburn T.G."/>
            <person name="Beck B.J."/>
            <person name="De Vos P."/>
            <person name="Vandamme P."/>
            <person name="Eisen J.A."/>
            <person name="Garrity G."/>
            <person name="Hugenholtz P."/>
            <person name="Kyrpides N.C."/>
        </authorList>
    </citation>
    <scope>NUCLEOTIDE SEQUENCE [LARGE SCALE GENOMIC DNA]</scope>
    <source>
        <strain evidence="4 5">A3</strain>
    </source>
</reference>
<protein>
    <submittedName>
        <fullName evidence="4">Beta-lactamase class C</fullName>
    </submittedName>
</protein>
<keyword evidence="5" id="KW-1185">Reference proteome</keyword>
<dbReference type="SUPFAM" id="SSF56601">
    <property type="entry name" value="beta-lactamase/transpeptidase-like"/>
    <property type="match status" value="1"/>
</dbReference>
<evidence type="ECO:0000313" key="5">
    <source>
        <dbReference type="Proteomes" id="UP000294862"/>
    </source>
</evidence>
<dbReference type="Gene3D" id="3.40.710.10">
    <property type="entry name" value="DD-peptidase/beta-lactamase superfamily"/>
    <property type="match status" value="1"/>
</dbReference>
<dbReference type="Proteomes" id="UP000294862">
    <property type="component" value="Unassembled WGS sequence"/>
</dbReference>
<feature type="compositionally biased region" description="Low complexity" evidence="1">
    <location>
        <begin position="29"/>
        <end position="44"/>
    </location>
</feature>
<feature type="domain" description="Beta-lactamase-related" evidence="3">
    <location>
        <begin position="91"/>
        <end position="417"/>
    </location>
</feature>
<dbReference type="InterPro" id="IPR001466">
    <property type="entry name" value="Beta-lactam-related"/>
</dbReference>
<evidence type="ECO:0000259" key="3">
    <source>
        <dbReference type="Pfam" id="PF00144"/>
    </source>
</evidence>
<accession>A0A4R2HZI8</accession>
<keyword evidence="2" id="KW-0732">Signal</keyword>
<dbReference type="Pfam" id="PF00144">
    <property type="entry name" value="Beta-lactamase"/>
    <property type="match status" value="1"/>
</dbReference>
<comment type="caution">
    <text evidence="4">The sequence shown here is derived from an EMBL/GenBank/DDBJ whole genome shotgun (WGS) entry which is preliminary data.</text>
</comment>
<dbReference type="AlphaFoldDB" id="A0A4R2HZI8"/>
<sequence length="459" mass="49264">MSSTPRVLVSLVAAIAVALSAPADAAGASKKAHAAPRAASSTGAKRSVSKAASRKAVHATRSRRSLPAIAIPVVDPGAVAHDAAAIAREFDGWLDEVDRSGGVAGLAAAVVKDDRVLLERGIGVADWSTGEPVTTETVFRLASLSKAFAAALTGLLVEEGRLHWDTKVADALPSFTLADVEDTQRLTVQDILSHRVGLPHNTYDRLLEQDEPYELLVDRLKDVPMACPVGACYGYQNIAFSMIGDVVFAATGDFYYHQVEKRIFHPLGMTGATYGRDALESSKSWARPHHHAGTGWASFVPSEAYYRVAPAAGVNASVRDIEQWLIAQMGGRPDVLSPALLETLHKPLVDTDRELRGSPWKRGRLKEAQYALGWRIYDYAGETLIFHAGAVQGYRAMIAFLPRYRFGAVMLWNCESGLPAGLMPMLFDRYLGLPEVNWAGIDRDDDATDVGSGGGSGGG</sequence>
<dbReference type="PANTHER" id="PTHR46825">
    <property type="entry name" value="D-ALANYL-D-ALANINE-CARBOXYPEPTIDASE/ENDOPEPTIDASE AMPH"/>
    <property type="match status" value="1"/>
</dbReference>
<name>A0A4R2HZI8_9GAMM</name>
<dbReference type="InterPro" id="IPR012338">
    <property type="entry name" value="Beta-lactam/transpept-like"/>
</dbReference>
<feature type="chain" id="PRO_5020666870" evidence="2">
    <location>
        <begin position="26"/>
        <end position="459"/>
    </location>
</feature>
<evidence type="ECO:0000256" key="1">
    <source>
        <dbReference type="SAM" id="MobiDB-lite"/>
    </source>
</evidence>
<evidence type="ECO:0000313" key="4">
    <source>
        <dbReference type="EMBL" id="TCO36857.1"/>
    </source>
</evidence>
<dbReference type="EMBL" id="SLWQ01000011">
    <property type="protein sequence ID" value="TCO36857.1"/>
    <property type="molecule type" value="Genomic_DNA"/>
</dbReference>
<organism evidence="4 5">
    <name type="scientific">Dokdonella fugitiva</name>
    <dbReference type="NCBI Taxonomy" id="328517"/>
    <lineage>
        <taxon>Bacteria</taxon>
        <taxon>Pseudomonadati</taxon>
        <taxon>Pseudomonadota</taxon>
        <taxon>Gammaproteobacteria</taxon>
        <taxon>Lysobacterales</taxon>
        <taxon>Rhodanobacteraceae</taxon>
        <taxon>Dokdonella</taxon>
    </lineage>
</organism>
<feature type="signal peptide" evidence="2">
    <location>
        <begin position="1"/>
        <end position="25"/>
    </location>
</feature>
<gene>
    <name evidence="4" type="ORF">EV148_11133</name>
</gene>
<evidence type="ECO:0000256" key="2">
    <source>
        <dbReference type="SAM" id="SignalP"/>
    </source>
</evidence>
<proteinExistence type="predicted"/>
<dbReference type="RefSeq" id="WP_338419069.1">
    <property type="nucleotide sequence ID" value="NZ_SLWQ01000011.1"/>
</dbReference>
<feature type="region of interest" description="Disordered" evidence="1">
    <location>
        <begin position="29"/>
        <end position="60"/>
    </location>
</feature>
<dbReference type="InterPro" id="IPR050491">
    <property type="entry name" value="AmpC-like"/>
</dbReference>
<dbReference type="PANTHER" id="PTHR46825:SF15">
    <property type="entry name" value="BETA-LACTAMASE-RELATED DOMAIN-CONTAINING PROTEIN"/>
    <property type="match status" value="1"/>
</dbReference>